<evidence type="ECO:0000256" key="1">
    <source>
        <dbReference type="SAM" id="Phobius"/>
    </source>
</evidence>
<evidence type="ECO:0000313" key="3">
    <source>
        <dbReference type="EMBL" id="OCK73557.1"/>
    </source>
</evidence>
<organism evidence="3 4">
    <name type="scientific">Lepidopterella palustris CBS 459.81</name>
    <dbReference type="NCBI Taxonomy" id="1314670"/>
    <lineage>
        <taxon>Eukaryota</taxon>
        <taxon>Fungi</taxon>
        <taxon>Dikarya</taxon>
        <taxon>Ascomycota</taxon>
        <taxon>Pezizomycotina</taxon>
        <taxon>Dothideomycetes</taxon>
        <taxon>Pleosporomycetidae</taxon>
        <taxon>Mytilinidiales</taxon>
        <taxon>Argynnaceae</taxon>
        <taxon>Lepidopterella</taxon>
    </lineage>
</organism>
<keyword evidence="1" id="KW-0472">Membrane</keyword>
<feature type="domain" description="Heterokaryon incompatibility" evidence="2">
    <location>
        <begin position="257"/>
        <end position="410"/>
    </location>
</feature>
<accession>A0A8E2DXK5</accession>
<dbReference type="EMBL" id="KV745728">
    <property type="protein sequence ID" value="OCK73557.1"/>
    <property type="molecule type" value="Genomic_DNA"/>
</dbReference>
<dbReference type="Proteomes" id="UP000250266">
    <property type="component" value="Unassembled WGS sequence"/>
</dbReference>
<dbReference type="PANTHER" id="PTHR24148">
    <property type="entry name" value="ANKYRIN REPEAT DOMAIN-CONTAINING PROTEIN 39 HOMOLOG-RELATED"/>
    <property type="match status" value="1"/>
</dbReference>
<proteinExistence type="predicted"/>
<name>A0A8E2DXK5_9PEZI</name>
<feature type="transmembrane region" description="Helical" evidence="1">
    <location>
        <begin position="63"/>
        <end position="85"/>
    </location>
</feature>
<reference evidence="3 4" key="1">
    <citation type="journal article" date="2016" name="Nat. Commun.">
        <title>Ectomycorrhizal ecology is imprinted in the genome of the dominant symbiotic fungus Cenococcum geophilum.</title>
        <authorList>
            <consortium name="DOE Joint Genome Institute"/>
            <person name="Peter M."/>
            <person name="Kohler A."/>
            <person name="Ohm R.A."/>
            <person name="Kuo A."/>
            <person name="Krutzmann J."/>
            <person name="Morin E."/>
            <person name="Arend M."/>
            <person name="Barry K.W."/>
            <person name="Binder M."/>
            <person name="Choi C."/>
            <person name="Clum A."/>
            <person name="Copeland A."/>
            <person name="Grisel N."/>
            <person name="Haridas S."/>
            <person name="Kipfer T."/>
            <person name="LaButti K."/>
            <person name="Lindquist E."/>
            <person name="Lipzen A."/>
            <person name="Maire R."/>
            <person name="Meier B."/>
            <person name="Mihaltcheva S."/>
            <person name="Molinier V."/>
            <person name="Murat C."/>
            <person name="Poggeler S."/>
            <person name="Quandt C.A."/>
            <person name="Sperisen C."/>
            <person name="Tritt A."/>
            <person name="Tisserant E."/>
            <person name="Crous P.W."/>
            <person name="Henrissat B."/>
            <person name="Nehls U."/>
            <person name="Egli S."/>
            <person name="Spatafora J.W."/>
            <person name="Grigoriev I.V."/>
            <person name="Martin F.M."/>
        </authorList>
    </citation>
    <scope>NUCLEOTIDE SEQUENCE [LARGE SCALE GENOMIC DNA]</scope>
    <source>
        <strain evidence="3 4">CBS 459.81</strain>
    </source>
</reference>
<dbReference type="OrthoDB" id="3565194at2759"/>
<gene>
    <name evidence="3" type="ORF">K432DRAFT_447772</name>
</gene>
<keyword evidence="1" id="KW-0812">Transmembrane</keyword>
<dbReference type="InterPro" id="IPR052895">
    <property type="entry name" value="HetReg/Transcr_Mod"/>
</dbReference>
<dbReference type="Pfam" id="PF06985">
    <property type="entry name" value="HET"/>
    <property type="match status" value="1"/>
</dbReference>
<dbReference type="InterPro" id="IPR010730">
    <property type="entry name" value="HET"/>
</dbReference>
<protein>
    <recommendedName>
        <fullName evidence="2">Heterokaryon incompatibility domain-containing protein</fullName>
    </recommendedName>
</protein>
<dbReference type="AlphaFoldDB" id="A0A8E2DXK5"/>
<keyword evidence="4" id="KW-1185">Reference proteome</keyword>
<evidence type="ECO:0000259" key="2">
    <source>
        <dbReference type="Pfam" id="PF06985"/>
    </source>
</evidence>
<evidence type="ECO:0000313" key="4">
    <source>
        <dbReference type="Proteomes" id="UP000250266"/>
    </source>
</evidence>
<feature type="transmembrane region" description="Helical" evidence="1">
    <location>
        <begin position="115"/>
        <end position="132"/>
    </location>
</feature>
<dbReference type="PANTHER" id="PTHR24148:SF64">
    <property type="entry name" value="HETEROKARYON INCOMPATIBILITY DOMAIN-CONTAINING PROTEIN"/>
    <property type="match status" value="1"/>
</dbReference>
<sequence>MAEAKPPAVDIDLVIRLARSLILGCTTPFFLDGSLTLRGKILFIAYISFGKDGLIAWTGLRSLVLWVLIRFSSSLFSFFGIWYFLRLIPWMKRHVQGSVTDFDYLRKTSFVELEITLYFAPSIITYVLRVLWTNPFYPTLAFGTSYAVWSLLPRRQRTIYLSNTVGKVVAMFCTQWHNLTIGEIFMLFNDTIGRSFHHWEIQIAQQRSRTNTQGLSLYTYQKLKPRHIRLLRLSRRSLFRPPQCELIQVDLDDPPQYEAISYHWGLKEPDIPLKISESFVLVTAAVDELLHHQRSIFGAKHFWIDAICINQTDPDDEKAAQIPMMLDIYRRASRVLVWLGAPPISTKEIRLLRRIMTILGLGSSQIAPPTVSNQDAVDGLFTKEARALACQSLYRFFQHPWFERIWVVQEVAAGKEVRVTYGGICMDWSTLASAAGTIKLDPELQRHIIYHMHFKASDQASHARARTEDLTEWYSFWSNPKFMDVVREHLHNDMPLPLMDLLNLSTNFRSSVARDKIYALLGIASDGNKLPFKPSYIEPEDVIFIQTASFLLSQETWFKSLSISGKGCRLLFPTGRSTKQYSLPSWVPDYGAIQEGGSRLNIKENVQARDLTGKVGFFANDIRTIQLQAVIFDSILHLGPEFSPRRHLRTLPDHNASEEKVIEQVSQFLTAIRQPLRAWYVTSQNLARQYCSTSVATQGSVDNMFWELCMSYSPEDEQKTGFSASLLSSPVARQVFEFFLLTESSTLLQRVEPICGVPVLEASFLHMYLTHRLSLGVLERAFCITANGSLALVPPLSRRADVLVHVRGGYMPGVFRRTAAQVKTAEWIGLLPSTATASTISTTIISVTTVITTSTTTSVDVDIANKVKRALPSKLPVTNTVTTGSPTAIVITNTMLCTTTAVVATSVQVDVTTVKEISLTTTTYEGYS</sequence>
<keyword evidence="1" id="KW-1133">Transmembrane helix</keyword>